<dbReference type="AlphaFoldDB" id="A0A937KER1"/>
<dbReference type="Pfam" id="PF07603">
    <property type="entry name" value="Lcl_C"/>
    <property type="match status" value="1"/>
</dbReference>
<gene>
    <name evidence="3" type="ORF">JMN32_13985</name>
</gene>
<sequence>MNKLASVLLLFIIISPDLVAQGNDSFRYQAVIQSENGQIIASRKVSFLVTILKSALNRERVFSEFHTTVTDEFGVVNLAIGKGNPIFKTFDSIKWASDEHFIKIEMDENGGSNFTLLGESQLMTVPYALHAKSADNVDDADADAQNEIQTLSLSGNELKITSGNAIQLPQQTLSLNGNKLSISNGNTVVLPTENSQAPNPEQPVPIIFRGSYIYAHPIDNADNVVFGPFQNTGATSDYDGKTNTEILVGTYGSGNYAAKICADLNAFGYDDWYLPSRAELDAIFKQSYLIADYTLEEYWTSSETANNMAYIIDMRTGQPNDQAKNQEKKCRCIRKE</sequence>
<reference evidence="3" key="1">
    <citation type="submission" date="2021-01" db="EMBL/GenBank/DDBJ databases">
        <title>Fulvivirga kasyanovii gen. nov., sp nov., a novel member of the phylum Bacteroidetes isolated from seawater in a mussel farm.</title>
        <authorList>
            <person name="Zhao L.-H."/>
            <person name="Wang Z.-J."/>
        </authorList>
    </citation>
    <scope>NUCLEOTIDE SEQUENCE</scope>
    <source>
        <strain evidence="3">29W222</strain>
    </source>
</reference>
<name>A0A937KER1_9BACT</name>
<dbReference type="EMBL" id="JAEUGD010000043">
    <property type="protein sequence ID" value="MBL6447423.1"/>
    <property type="molecule type" value="Genomic_DNA"/>
</dbReference>
<evidence type="ECO:0000313" key="3">
    <source>
        <dbReference type="EMBL" id="MBL6447423.1"/>
    </source>
</evidence>
<protein>
    <submittedName>
        <fullName evidence="3">DUF1566 domain-containing protein</fullName>
    </submittedName>
</protein>
<feature type="signal peptide" evidence="1">
    <location>
        <begin position="1"/>
        <end position="20"/>
    </location>
</feature>
<dbReference type="RefSeq" id="WP_202856960.1">
    <property type="nucleotide sequence ID" value="NZ_JAEUGD010000043.1"/>
</dbReference>
<proteinExistence type="predicted"/>
<feature type="chain" id="PRO_5037956525" evidence="1">
    <location>
        <begin position="21"/>
        <end position="336"/>
    </location>
</feature>
<evidence type="ECO:0000313" key="4">
    <source>
        <dbReference type="Proteomes" id="UP000614216"/>
    </source>
</evidence>
<dbReference type="Proteomes" id="UP000614216">
    <property type="component" value="Unassembled WGS sequence"/>
</dbReference>
<accession>A0A937KER1</accession>
<evidence type="ECO:0000259" key="2">
    <source>
        <dbReference type="Pfam" id="PF07603"/>
    </source>
</evidence>
<organism evidence="3 4">
    <name type="scientific">Fulvivirga marina</name>
    <dbReference type="NCBI Taxonomy" id="2494733"/>
    <lineage>
        <taxon>Bacteria</taxon>
        <taxon>Pseudomonadati</taxon>
        <taxon>Bacteroidota</taxon>
        <taxon>Cytophagia</taxon>
        <taxon>Cytophagales</taxon>
        <taxon>Fulvivirgaceae</taxon>
        <taxon>Fulvivirga</taxon>
    </lineage>
</organism>
<keyword evidence="1" id="KW-0732">Signal</keyword>
<evidence type="ECO:0000256" key="1">
    <source>
        <dbReference type="SAM" id="SignalP"/>
    </source>
</evidence>
<dbReference type="InterPro" id="IPR011460">
    <property type="entry name" value="Lcl_C"/>
</dbReference>
<feature type="domain" description="Lcl C-terminal" evidence="2">
    <location>
        <begin position="256"/>
        <end position="334"/>
    </location>
</feature>
<comment type="caution">
    <text evidence="3">The sequence shown here is derived from an EMBL/GenBank/DDBJ whole genome shotgun (WGS) entry which is preliminary data.</text>
</comment>
<keyword evidence="4" id="KW-1185">Reference proteome</keyword>